<keyword evidence="2" id="KW-1185">Reference proteome</keyword>
<evidence type="ECO:0000313" key="1">
    <source>
        <dbReference type="EMBL" id="KAI3365155.1"/>
    </source>
</evidence>
<reference evidence="1" key="1">
    <citation type="submission" date="2022-04" db="EMBL/GenBank/DDBJ databases">
        <title>Jade perch genome.</title>
        <authorList>
            <person name="Chao B."/>
        </authorList>
    </citation>
    <scope>NUCLEOTIDE SEQUENCE</scope>
    <source>
        <strain evidence="1">CB-2022</strain>
    </source>
</reference>
<protein>
    <submittedName>
        <fullName evidence="1">Uncharacterized protein</fullName>
    </submittedName>
</protein>
<evidence type="ECO:0000313" key="2">
    <source>
        <dbReference type="Proteomes" id="UP000831701"/>
    </source>
</evidence>
<proteinExistence type="predicted"/>
<gene>
    <name evidence="1" type="ORF">L3Q82_010248</name>
</gene>
<dbReference type="EMBL" id="CM041542">
    <property type="protein sequence ID" value="KAI3365155.1"/>
    <property type="molecule type" value="Genomic_DNA"/>
</dbReference>
<organism evidence="1 2">
    <name type="scientific">Scortum barcoo</name>
    <name type="common">barcoo grunter</name>
    <dbReference type="NCBI Taxonomy" id="214431"/>
    <lineage>
        <taxon>Eukaryota</taxon>
        <taxon>Metazoa</taxon>
        <taxon>Chordata</taxon>
        <taxon>Craniata</taxon>
        <taxon>Vertebrata</taxon>
        <taxon>Euteleostomi</taxon>
        <taxon>Actinopterygii</taxon>
        <taxon>Neopterygii</taxon>
        <taxon>Teleostei</taxon>
        <taxon>Neoteleostei</taxon>
        <taxon>Acanthomorphata</taxon>
        <taxon>Eupercaria</taxon>
        <taxon>Centrarchiformes</taxon>
        <taxon>Terapontoidei</taxon>
        <taxon>Terapontidae</taxon>
        <taxon>Scortum</taxon>
    </lineage>
</organism>
<accession>A0ACB8WBV1</accession>
<dbReference type="Proteomes" id="UP000831701">
    <property type="component" value="Chromosome 12"/>
</dbReference>
<comment type="caution">
    <text evidence="1">The sequence shown here is derived from an EMBL/GenBank/DDBJ whole genome shotgun (WGS) entry which is preliminary data.</text>
</comment>
<sequence length="374" mass="41749">LFPSCHCSGLQPDLFSISEEIANFLSSLFVGKRRPDAVAVVMTLETRWLRSAVSALHVYENKSRIALRSVSIIAGHMALTGSSSSHIVAAIFSEKLHRSRRSEGVTPGLAVPNYSDPQGNHDSREALLWHSVFNSRRLTHLKRLRQRVPGADCLGKGEAMLRRCRLSPERRSLCLLQQNRAGCQRAQRASSARVSSVFFIFVGEKREPQSGHTLYYNQSAPKLIPVLVERNITPVVLHALVLCLLALCLLFSALSILISLYNSVSNPYETYMGPIGIYVCSSLSACLSVVVLIIFAVNFSVTSMAEDLVKFFATEVELRNKLSEMQVGFFLVIPYTVLSLVAVALIYIYDHAAYTHRREQQRPTEDAPKEIMMY</sequence>
<feature type="non-terminal residue" evidence="1">
    <location>
        <position position="1"/>
    </location>
</feature>
<name>A0ACB8WBV1_9TELE</name>